<evidence type="ECO:0000313" key="3">
    <source>
        <dbReference type="EnsemblMetazoa" id="ISCW009555-PA"/>
    </source>
</evidence>
<dbReference type="EMBL" id="ABJB010670456">
    <property type="status" value="NOT_ANNOTATED_CDS"/>
    <property type="molecule type" value="Genomic_DNA"/>
</dbReference>
<evidence type="ECO:0000313" key="4">
    <source>
        <dbReference type="Proteomes" id="UP000001555"/>
    </source>
</evidence>
<evidence type="ECO:0000256" key="1">
    <source>
        <dbReference type="SAM" id="SignalP"/>
    </source>
</evidence>
<dbReference type="EMBL" id="DS843744">
    <property type="protein sequence ID" value="EEC13021.1"/>
    <property type="molecule type" value="Genomic_DNA"/>
</dbReference>
<proteinExistence type="predicted"/>
<dbReference type="STRING" id="6945.B7Q2E9"/>
<name>B7Q2E9_IXOSC</name>
<reference evidence="2 4" key="1">
    <citation type="submission" date="2008-03" db="EMBL/GenBank/DDBJ databases">
        <title>Annotation of Ixodes scapularis.</title>
        <authorList>
            <consortium name="Ixodes scapularis Genome Project Consortium"/>
            <person name="Caler E."/>
            <person name="Hannick L.I."/>
            <person name="Bidwell S."/>
            <person name="Joardar V."/>
            <person name="Thiagarajan M."/>
            <person name="Amedeo P."/>
            <person name="Galinsky K.J."/>
            <person name="Schobel S."/>
            <person name="Inman J."/>
            <person name="Hostetler J."/>
            <person name="Miller J."/>
            <person name="Hammond M."/>
            <person name="Megy K."/>
            <person name="Lawson D."/>
            <person name="Kodira C."/>
            <person name="Sutton G."/>
            <person name="Meyer J."/>
            <person name="Hill C.A."/>
            <person name="Birren B."/>
            <person name="Nene V."/>
            <person name="Collins F."/>
            <person name="Alarcon-Chaidez F."/>
            <person name="Wikel S."/>
            <person name="Strausberg R."/>
        </authorList>
    </citation>
    <scope>NUCLEOTIDE SEQUENCE [LARGE SCALE GENOMIC DNA]</scope>
    <source>
        <strain evidence="4">Wikel</strain>
        <strain evidence="2">Wikel colony</strain>
    </source>
</reference>
<dbReference type="AlphaFoldDB" id="B7Q2E9"/>
<dbReference type="VEuPathDB" id="VectorBase:ISCI009555"/>
<feature type="chain" id="PRO_5010826569" evidence="1">
    <location>
        <begin position="19"/>
        <end position="383"/>
    </location>
</feature>
<dbReference type="PaxDb" id="6945-B7Q2E9"/>
<gene>
    <name evidence="3" type="primary">8034897</name>
    <name evidence="2" type="ORF">IscW_ISCW009555</name>
</gene>
<accession>B7Q2E9</accession>
<keyword evidence="1" id="KW-0732">Signal</keyword>
<dbReference type="HOGENOM" id="CLU_722164_0_0_1"/>
<evidence type="ECO:0000313" key="2">
    <source>
        <dbReference type="EMBL" id="EEC13021.1"/>
    </source>
</evidence>
<dbReference type="Proteomes" id="UP000001555">
    <property type="component" value="Unassembled WGS sequence"/>
</dbReference>
<organism>
    <name type="scientific">Ixodes scapularis</name>
    <name type="common">Black-legged tick</name>
    <name type="synonym">Deer tick</name>
    <dbReference type="NCBI Taxonomy" id="6945"/>
    <lineage>
        <taxon>Eukaryota</taxon>
        <taxon>Metazoa</taxon>
        <taxon>Ecdysozoa</taxon>
        <taxon>Arthropoda</taxon>
        <taxon>Chelicerata</taxon>
        <taxon>Arachnida</taxon>
        <taxon>Acari</taxon>
        <taxon>Parasitiformes</taxon>
        <taxon>Ixodida</taxon>
        <taxon>Ixodoidea</taxon>
        <taxon>Ixodidae</taxon>
        <taxon>Ixodinae</taxon>
        <taxon>Ixodes</taxon>
    </lineage>
</organism>
<dbReference type="EnsemblMetazoa" id="ISCW009555-RA">
    <property type="protein sequence ID" value="ISCW009555-PA"/>
    <property type="gene ID" value="ISCW009555"/>
</dbReference>
<sequence length="383" mass="38558">MSWLRAAVALSAICHSLAGHLNYGTGFGHVIGGGLAPPGDAVYSAPPATIAVASATPVAVSQPAPAGLRGPATLTVTVGAKDSVAGAAVSPPVVKLPPLPVAVAQPATGATAARFPLVPSPPRPPPPPALVGAAPPTAVTVGRPAPQVLAAPPQAAVAVSRPIPPPPQHVVPAPPTGAVFAAPPLRPGAVVYQPPLPRPTYTYQAPLPVTFTRQVYHNPYAAALPPHLSAYRPHAAAFPRQVLAYQGGLPYPPQTAFTATTYHHPPPGTVASGPPSALVTTYRGPPPPVPVTRHVFMMYPAPVSAAYSPHGQVFTTYPGVVQAPVGLGRPLVSAAPVAVGYSGGVAYGMANNALKQNVGAGTTIGGHNNGLGGRHYLVNKKKS</sequence>
<keyword evidence="4" id="KW-1185">Reference proteome</keyword>
<reference evidence="3" key="2">
    <citation type="submission" date="2020-05" db="UniProtKB">
        <authorList>
            <consortium name="EnsemblMetazoa"/>
        </authorList>
    </citation>
    <scope>IDENTIFICATION</scope>
    <source>
        <strain evidence="3">wikel</strain>
    </source>
</reference>
<protein>
    <submittedName>
        <fullName evidence="2 3">Extensin, putative</fullName>
    </submittedName>
</protein>
<dbReference type="KEGG" id="isc:8034897"/>
<dbReference type="VEuPathDB" id="VectorBase:ISCP_003426"/>
<dbReference type="InParanoid" id="B7Q2E9"/>
<dbReference type="VEuPathDB" id="VectorBase:ISCW009555"/>
<feature type="signal peptide" evidence="1">
    <location>
        <begin position="1"/>
        <end position="18"/>
    </location>
</feature>